<dbReference type="PANTHER" id="PTHR42748">
    <property type="entry name" value="NITROGEN METABOLITE REPRESSION PROTEIN NMRA FAMILY MEMBER"/>
    <property type="match status" value="1"/>
</dbReference>
<sequence length="312" mass="34344">MPEIVAVIGATGFQGSSVVKALSSLPNQYTVRGVTRSTTSARVSELKALYPSVQWVAADLNNPASLREAFRGVDIVFGNTNYLQPDIMNKIDAGDLDAEFRQGQNMVDAAIAEGVKHFVYSSLESPTKVGGPEYSGAHEPEGKYKIEQYIRSNKDRIAGYFIYAGFYFQNLLLSAQWDNSVGNGKEAIVFTYPLPADATLPYVDIEEDLGAAVAVALSNRSEYSGKVLAAVEGYYTGEEIVRAFARITGVPARYQYGVIPEIDRSDINAMLNFFVKFGAITEHDWTIAKTKASRPFTTLDGFWTKYSTFRPE</sequence>
<comment type="similarity">
    <text evidence="1">Belongs to the NmrA-type oxidoreductase family.</text>
</comment>
<keyword evidence="3" id="KW-0560">Oxidoreductase</keyword>
<dbReference type="Proteomes" id="UP001151516">
    <property type="component" value="Unassembled WGS sequence"/>
</dbReference>
<reference evidence="5" key="1">
    <citation type="submission" date="2022-07" db="EMBL/GenBank/DDBJ databases">
        <title>Phylogenomic reconstructions and comparative analyses of Kickxellomycotina fungi.</title>
        <authorList>
            <person name="Reynolds N.K."/>
            <person name="Stajich J.E."/>
            <person name="Barry K."/>
            <person name="Grigoriev I.V."/>
            <person name="Crous P."/>
            <person name="Smith M.E."/>
        </authorList>
    </citation>
    <scope>NUCLEOTIDE SEQUENCE</scope>
    <source>
        <strain evidence="5">CBS 109367</strain>
    </source>
</reference>
<keyword evidence="6" id="KW-1185">Reference proteome</keyword>
<dbReference type="GO" id="GO:0016491">
    <property type="term" value="F:oxidoreductase activity"/>
    <property type="evidence" value="ECO:0007669"/>
    <property type="project" value="UniProtKB-KW"/>
</dbReference>
<dbReference type="SUPFAM" id="SSF51735">
    <property type="entry name" value="NAD(P)-binding Rossmann-fold domains"/>
    <property type="match status" value="1"/>
</dbReference>
<evidence type="ECO:0000259" key="4">
    <source>
        <dbReference type="Pfam" id="PF05368"/>
    </source>
</evidence>
<dbReference type="OrthoDB" id="3358371at2759"/>
<dbReference type="EMBL" id="JANBTX010000052">
    <property type="protein sequence ID" value="KAJ2688203.1"/>
    <property type="molecule type" value="Genomic_DNA"/>
</dbReference>
<dbReference type="GO" id="GO:0005634">
    <property type="term" value="C:nucleus"/>
    <property type="evidence" value="ECO:0007669"/>
    <property type="project" value="TreeGrafter"/>
</dbReference>
<evidence type="ECO:0000256" key="2">
    <source>
        <dbReference type="ARBA" id="ARBA00022857"/>
    </source>
</evidence>
<evidence type="ECO:0000256" key="3">
    <source>
        <dbReference type="ARBA" id="ARBA00023002"/>
    </source>
</evidence>
<dbReference type="InterPro" id="IPR051164">
    <property type="entry name" value="NmrA-like_oxidored"/>
</dbReference>
<dbReference type="AlphaFoldDB" id="A0A9W8GNA0"/>
<dbReference type="Gene3D" id="3.90.25.10">
    <property type="entry name" value="UDP-galactose 4-epimerase, domain 1"/>
    <property type="match status" value="1"/>
</dbReference>
<dbReference type="Gene3D" id="3.40.50.720">
    <property type="entry name" value="NAD(P)-binding Rossmann-like Domain"/>
    <property type="match status" value="1"/>
</dbReference>
<proteinExistence type="inferred from homology"/>
<accession>A0A9W8GNA0</accession>
<evidence type="ECO:0000313" key="6">
    <source>
        <dbReference type="Proteomes" id="UP001151516"/>
    </source>
</evidence>
<evidence type="ECO:0000313" key="5">
    <source>
        <dbReference type="EMBL" id="KAJ2688203.1"/>
    </source>
</evidence>
<comment type="caution">
    <text evidence="5">The sequence shown here is derived from an EMBL/GenBank/DDBJ whole genome shotgun (WGS) entry which is preliminary data.</text>
</comment>
<protein>
    <recommendedName>
        <fullName evidence="4">NmrA-like domain-containing protein</fullName>
    </recommendedName>
</protein>
<evidence type="ECO:0000256" key="1">
    <source>
        <dbReference type="ARBA" id="ARBA00006328"/>
    </source>
</evidence>
<dbReference type="CDD" id="cd05251">
    <property type="entry name" value="NmrA_like_SDR_a"/>
    <property type="match status" value="1"/>
</dbReference>
<gene>
    <name evidence="5" type="ORF">IWW39_002403</name>
</gene>
<dbReference type="InterPro" id="IPR036291">
    <property type="entry name" value="NAD(P)-bd_dom_sf"/>
</dbReference>
<keyword evidence="2" id="KW-0521">NADP</keyword>
<dbReference type="PANTHER" id="PTHR42748:SF30">
    <property type="entry name" value="NMRA-LIKE DOMAIN-CONTAINING PROTEIN"/>
    <property type="match status" value="1"/>
</dbReference>
<dbReference type="InterPro" id="IPR008030">
    <property type="entry name" value="NmrA-like"/>
</dbReference>
<feature type="domain" description="NmrA-like" evidence="4">
    <location>
        <begin position="4"/>
        <end position="302"/>
    </location>
</feature>
<organism evidence="5 6">
    <name type="scientific">Coemansia spiralis</name>
    <dbReference type="NCBI Taxonomy" id="417178"/>
    <lineage>
        <taxon>Eukaryota</taxon>
        <taxon>Fungi</taxon>
        <taxon>Fungi incertae sedis</taxon>
        <taxon>Zoopagomycota</taxon>
        <taxon>Kickxellomycotina</taxon>
        <taxon>Kickxellomycetes</taxon>
        <taxon>Kickxellales</taxon>
        <taxon>Kickxellaceae</taxon>
        <taxon>Coemansia</taxon>
    </lineage>
</organism>
<name>A0A9W8GNA0_9FUNG</name>
<dbReference type="Pfam" id="PF05368">
    <property type="entry name" value="NmrA"/>
    <property type="match status" value="1"/>
</dbReference>